<dbReference type="Proteomes" id="UP000256328">
    <property type="component" value="Unassembled WGS sequence"/>
</dbReference>
<reference evidence="2 3" key="1">
    <citation type="journal article" date="2018" name="IMA Fungus">
        <title>IMA Genome-F 9: Draft genome sequence of Annulohypoxylon stygium, Aspergillus mulundensis, Berkeleyomyces basicola (syn. Thielaviopsis basicola), Ceratocystis smalleyi, two Cercospora beticola strains, Coleophoma cylindrospora, Fusarium fracticaudum, Phialophora cf. hyalina, and Morchella septimelata.</title>
        <authorList>
            <person name="Wingfield B.D."/>
            <person name="Bills G.F."/>
            <person name="Dong Y."/>
            <person name="Huang W."/>
            <person name="Nel W.J."/>
            <person name="Swalarsk-Parry B.S."/>
            <person name="Vaghefi N."/>
            <person name="Wilken P.M."/>
            <person name="An Z."/>
            <person name="de Beer Z.W."/>
            <person name="De Vos L."/>
            <person name="Chen L."/>
            <person name="Duong T.A."/>
            <person name="Gao Y."/>
            <person name="Hammerbacher A."/>
            <person name="Kikkert J.R."/>
            <person name="Li Y."/>
            <person name="Li H."/>
            <person name="Li K."/>
            <person name="Li Q."/>
            <person name="Liu X."/>
            <person name="Ma X."/>
            <person name="Naidoo K."/>
            <person name="Pethybridge S.J."/>
            <person name="Sun J."/>
            <person name="Steenkamp E.T."/>
            <person name="van der Nest M.A."/>
            <person name="van Wyk S."/>
            <person name="Wingfield M.J."/>
            <person name="Xiong C."/>
            <person name="Yue Q."/>
            <person name="Zhang X."/>
        </authorList>
    </citation>
    <scope>NUCLEOTIDE SEQUENCE [LARGE SCALE GENOMIC DNA]</scope>
    <source>
        <strain evidence="2 3">BP5796</strain>
    </source>
</reference>
<comment type="caution">
    <text evidence="2">The sequence shown here is derived from an EMBL/GenBank/DDBJ whole genome shotgun (WGS) entry which is preliminary data.</text>
</comment>
<feature type="compositionally biased region" description="Basic and acidic residues" evidence="1">
    <location>
        <begin position="359"/>
        <end position="368"/>
    </location>
</feature>
<proteinExistence type="predicted"/>
<accession>A0A3D8SGK9</accession>
<feature type="compositionally biased region" description="Gly residues" evidence="1">
    <location>
        <begin position="258"/>
        <end position="270"/>
    </location>
</feature>
<evidence type="ECO:0000313" key="2">
    <source>
        <dbReference type="EMBL" id="RDW85402.1"/>
    </source>
</evidence>
<protein>
    <submittedName>
        <fullName evidence="2">Uncharacterized protein</fullName>
    </submittedName>
</protein>
<gene>
    <name evidence="2" type="ORF">BP5796_03727</name>
</gene>
<evidence type="ECO:0000313" key="3">
    <source>
        <dbReference type="Proteomes" id="UP000256328"/>
    </source>
</evidence>
<feature type="compositionally biased region" description="Polar residues" evidence="1">
    <location>
        <begin position="90"/>
        <end position="99"/>
    </location>
</feature>
<keyword evidence="3" id="KW-1185">Reference proteome</keyword>
<name>A0A3D8SGK9_9HELO</name>
<dbReference type="AlphaFoldDB" id="A0A3D8SGK9"/>
<evidence type="ECO:0000256" key="1">
    <source>
        <dbReference type="SAM" id="MobiDB-lite"/>
    </source>
</evidence>
<sequence>MDEFAQSREDDDLFADEFEPVSEPAIVEEPQPQPQPVEQHEAPAPEKQFFNGTNNQREGRGQQQGRGRGGRGGGGGRGGAARAGAEQDTNKGMSSSRWADSTAAPAAETPPAPSTQQPESTSTEQVTPAPPAQQTPAPTEPKEARVHAVRGDRTLTGGPAKKKLTEEELTAKMAEMAILNAKKAERHRLSEADSAAFERREKEQQKKRVEEQKSRREMDMERAKNRERKLKAQGGREWDEGKEEEMFEDKRRSQYVRGGHGGVKRGGSGLAGSRYATQDDGGEDSQELHSPPSGRGRGGFNIRGRGGATRGRSGHAQPGSPKVPAPEEFPSLPSAKKGESAKSPVTPAGDWAEEMATPVEEKTPVIAS</sequence>
<feature type="compositionally biased region" description="Basic and acidic residues" evidence="1">
    <location>
        <begin position="187"/>
        <end position="224"/>
    </location>
</feature>
<feature type="compositionally biased region" description="Acidic residues" evidence="1">
    <location>
        <begin position="9"/>
        <end position="20"/>
    </location>
</feature>
<feature type="region of interest" description="Disordered" evidence="1">
    <location>
        <begin position="1"/>
        <end position="168"/>
    </location>
</feature>
<feature type="region of interest" description="Disordered" evidence="1">
    <location>
        <begin position="184"/>
        <end position="368"/>
    </location>
</feature>
<feature type="compositionally biased region" description="Gly residues" evidence="1">
    <location>
        <begin position="295"/>
        <end position="309"/>
    </location>
</feature>
<feature type="compositionally biased region" description="Basic and acidic residues" evidence="1">
    <location>
        <begin position="140"/>
        <end position="153"/>
    </location>
</feature>
<dbReference type="OrthoDB" id="2402960at2759"/>
<organism evidence="2 3">
    <name type="scientific">Coleophoma crateriformis</name>
    <dbReference type="NCBI Taxonomy" id="565419"/>
    <lineage>
        <taxon>Eukaryota</taxon>
        <taxon>Fungi</taxon>
        <taxon>Dikarya</taxon>
        <taxon>Ascomycota</taxon>
        <taxon>Pezizomycotina</taxon>
        <taxon>Leotiomycetes</taxon>
        <taxon>Helotiales</taxon>
        <taxon>Dermateaceae</taxon>
        <taxon>Coleophoma</taxon>
    </lineage>
</organism>
<feature type="compositionally biased region" description="Gly residues" evidence="1">
    <location>
        <begin position="62"/>
        <end position="81"/>
    </location>
</feature>
<feature type="compositionally biased region" description="Low complexity" evidence="1">
    <location>
        <begin position="114"/>
        <end position="127"/>
    </location>
</feature>
<dbReference type="EMBL" id="PDLN01000005">
    <property type="protein sequence ID" value="RDW85402.1"/>
    <property type="molecule type" value="Genomic_DNA"/>
</dbReference>